<dbReference type="PROSITE" id="PS50157">
    <property type="entry name" value="ZINC_FINGER_C2H2_2"/>
    <property type="match status" value="5"/>
</dbReference>
<feature type="domain" description="C2H2-type" evidence="9">
    <location>
        <begin position="275"/>
        <end position="303"/>
    </location>
</feature>
<keyword evidence="11" id="KW-1185">Reference proteome</keyword>
<comment type="similarity">
    <text evidence="6">Belongs to the snail C2H2-type zinc-finger protein family.</text>
</comment>
<dbReference type="PROSITE" id="PS00028">
    <property type="entry name" value="ZINC_FINGER_C2H2_1"/>
    <property type="match status" value="5"/>
</dbReference>
<evidence type="ECO:0000259" key="9">
    <source>
        <dbReference type="PROSITE" id="PS50157"/>
    </source>
</evidence>
<evidence type="ECO:0000256" key="7">
    <source>
        <dbReference type="PROSITE-ProRule" id="PRU00042"/>
    </source>
</evidence>
<dbReference type="SMART" id="SM00355">
    <property type="entry name" value="ZnF_C2H2"/>
    <property type="match status" value="6"/>
</dbReference>
<organism evidence="10 11">
    <name type="scientific">Iphiclides podalirius</name>
    <name type="common">scarce swallowtail</name>
    <dbReference type="NCBI Taxonomy" id="110791"/>
    <lineage>
        <taxon>Eukaryota</taxon>
        <taxon>Metazoa</taxon>
        <taxon>Ecdysozoa</taxon>
        <taxon>Arthropoda</taxon>
        <taxon>Hexapoda</taxon>
        <taxon>Insecta</taxon>
        <taxon>Pterygota</taxon>
        <taxon>Neoptera</taxon>
        <taxon>Endopterygota</taxon>
        <taxon>Lepidoptera</taxon>
        <taxon>Glossata</taxon>
        <taxon>Ditrysia</taxon>
        <taxon>Papilionoidea</taxon>
        <taxon>Papilionidae</taxon>
        <taxon>Papilioninae</taxon>
        <taxon>Iphiclides</taxon>
    </lineage>
</organism>
<evidence type="ECO:0000313" key="10">
    <source>
        <dbReference type="EMBL" id="CAH2048425.1"/>
    </source>
</evidence>
<feature type="domain" description="C2H2-type" evidence="9">
    <location>
        <begin position="220"/>
        <end position="247"/>
    </location>
</feature>
<dbReference type="InterPro" id="IPR050527">
    <property type="entry name" value="Snail/Krueppel_Znf"/>
</dbReference>
<feature type="coiled-coil region" evidence="8">
    <location>
        <begin position="25"/>
        <end position="80"/>
    </location>
</feature>
<accession>A0ABN8I828</accession>
<keyword evidence="2" id="KW-0677">Repeat</keyword>
<dbReference type="InterPro" id="IPR013087">
    <property type="entry name" value="Znf_C2H2_type"/>
</dbReference>
<evidence type="ECO:0000256" key="6">
    <source>
        <dbReference type="ARBA" id="ARBA00037948"/>
    </source>
</evidence>
<feature type="domain" description="C2H2-type" evidence="9">
    <location>
        <begin position="192"/>
        <end position="219"/>
    </location>
</feature>
<dbReference type="Proteomes" id="UP000837857">
    <property type="component" value="Chromosome 18"/>
</dbReference>
<protein>
    <recommendedName>
        <fullName evidence="9">C2H2-type domain-containing protein</fullName>
    </recommendedName>
</protein>
<dbReference type="PANTHER" id="PTHR24388">
    <property type="entry name" value="ZINC FINGER PROTEIN"/>
    <property type="match status" value="1"/>
</dbReference>
<dbReference type="InterPro" id="IPR036236">
    <property type="entry name" value="Znf_C2H2_sf"/>
</dbReference>
<reference evidence="10" key="1">
    <citation type="submission" date="2022-03" db="EMBL/GenBank/DDBJ databases">
        <authorList>
            <person name="Martin H S."/>
        </authorList>
    </citation>
    <scope>NUCLEOTIDE SEQUENCE</scope>
</reference>
<dbReference type="PANTHER" id="PTHR24388:SF53">
    <property type="entry name" value="CHORION TRANSCRIPTION FACTOR CF2-RELATED"/>
    <property type="match status" value="1"/>
</dbReference>
<evidence type="ECO:0000256" key="8">
    <source>
        <dbReference type="SAM" id="Coils"/>
    </source>
</evidence>
<evidence type="ECO:0000256" key="4">
    <source>
        <dbReference type="ARBA" id="ARBA00022833"/>
    </source>
</evidence>
<gene>
    <name evidence="10" type="ORF">IPOD504_LOCUS6053</name>
</gene>
<keyword evidence="5" id="KW-0539">Nucleus</keyword>
<dbReference type="SUPFAM" id="SSF57667">
    <property type="entry name" value="beta-beta-alpha zinc fingers"/>
    <property type="match status" value="3"/>
</dbReference>
<feature type="non-terminal residue" evidence="10">
    <location>
        <position position="376"/>
    </location>
</feature>
<dbReference type="Pfam" id="PF00096">
    <property type="entry name" value="zf-C2H2"/>
    <property type="match status" value="3"/>
</dbReference>
<name>A0ABN8I828_9NEOP</name>
<dbReference type="Gene3D" id="3.30.160.60">
    <property type="entry name" value="Classic Zinc Finger"/>
    <property type="match status" value="4"/>
</dbReference>
<evidence type="ECO:0000256" key="1">
    <source>
        <dbReference type="ARBA" id="ARBA00022723"/>
    </source>
</evidence>
<keyword evidence="3 7" id="KW-0863">Zinc-finger</keyword>
<evidence type="ECO:0000256" key="3">
    <source>
        <dbReference type="ARBA" id="ARBA00022771"/>
    </source>
</evidence>
<feature type="domain" description="C2H2-type" evidence="9">
    <location>
        <begin position="305"/>
        <end position="333"/>
    </location>
</feature>
<keyword evidence="4" id="KW-0862">Zinc</keyword>
<evidence type="ECO:0000256" key="5">
    <source>
        <dbReference type="ARBA" id="ARBA00023242"/>
    </source>
</evidence>
<evidence type="ECO:0000256" key="2">
    <source>
        <dbReference type="ARBA" id="ARBA00022737"/>
    </source>
</evidence>
<dbReference type="EMBL" id="OW152830">
    <property type="protein sequence ID" value="CAH2048425.1"/>
    <property type="molecule type" value="Genomic_DNA"/>
</dbReference>
<feature type="domain" description="C2H2-type" evidence="9">
    <location>
        <begin position="247"/>
        <end position="274"/>
    </location>
</feature>
<keyword evidence="1" id="KW-0479">Metal-binding</keyword>
<proteinExistence type="inferred from homology"/>
<keyword evidence="8" id="KW-0175">Coiled coil</keyword>
<evidence type="ECO:0000313" key="11">
    <source>
        <dbReference type="Proteomes" id="UP000837857"/>
    </source>
</evidence>
<sequence length="376" mass="43929">MEQEDDMLVVIIGDEDEFSRVTDIKTEVKEENEFENKNYKESREKLRTRMVKPWQQRSLVQELKQQYPELQNDKNNLIKTLAEIMKTVNPPPPPLDYYIMNGIMLECIHCHAMSQSIPAAGRHYQEKHGPCYLMCYACGVDFRSTTSLYKHEKRCKAPDADAVLKARALFLGRDGQKRPYPPIPSSKSLQKYSCDQCSAECLSKNELMYHEYLHFGIRPFHCKYCPSAYTSKSSLARHLKKHSNVQYICDHCNRTYKIKGVFVMHMYTHMPEKHVVCDDCGKSFPQKSTRKTHVDTCHRKLPPPCACQICPKRFRRTSILRDHMKKVHGMELISKKNFFKTLPKLTERQIKNAKVVLKGDKEIPFDRQTPTMNETK</sequence>